<sequence>MGARSRQEAPLLVRPGRASCGRPRAASLAQALQGGARPMPHLMRRACGCCRTRFRGGGRRPVTLRRCCDG</sequence>
<reference evidence="1 2" key="1">
    <citation type="journal article" date="2015" name="Proc. Natl. Acad. Sci. U.S.A.">
        <title>The resurrection genome of Boea hygrometrica: A blueprint for survival of dehydration.</title>
        <authorList>
            <person name="Xiao L."/>
            <person name="Yang G."/>
            <person name="Zhang L."/>
            <person name="Yang X."/>
            <person name="Zhao S."/>
            <person name="Ji Z."/>
            <person name="Zhou Q."/>
            <person name="Hu M."/>
            <person name="Wang Y."/>
            <person name="Chen M."/>
            <person name="Xu Y."/>
            <person name="Jin H."/>
            <person name="Xiao X."/>
            <person name="Hu G."/>
            <person name="Bao F."/>
            <person name="Hu Y."/>
            <person name="Wan P."/>
            <person name="Li L."/>
            <person name="Deng X."/>
            <person name="Kuang T."/>
            <person name="Xiang C."/>
            <person name="Zhu J.K."/>
            <person name="Oliver M.J."/>
            <person name="He Y."/>
        </authorList>
    </citation>
    <scope>NUCLEOTIDE SEQUENCE [LARGE SCALE GENOMIC DNA]</scope>
    <source>
        <strain evidence="2">cv. XS01</strain>
    </source>
</reference>
<gene>
    <name evidence="1" type="ORF">F511_46705</name>
</gene>
<keyword evidence="2" id="KW-1185">Reference proteome</keyword>
<accession>A0A2Z7A070</accession>
<dbReference type="AlphaFoldDB" id="A0A2Z7A070"/>
<dbReference type="EMBL" id="KV137301">
    <property type="protein sequence ID" value="KZT76270.1"/>
    <property type="molecule type" value="Genomic_DNA"/>
</dbReference>
<evidence type="ECO:0000313" key="1">
    <source>
        <dbReference type="EMBL" id="KZT76270.1"/>
    </source>
</evidence>
<dbReference type="Proteomes" id="UP000250235">
    <property type="component" value="Unassembled WGS sequence"/>
</dbReference>
<evidence type="ECO:0000313" key="2">
    <source>
        <dbReference type="Proteomes" id="UP000250235"/>
    </source>
</evidence>
<proteinExistence type="predicted"/>
<name>A0A2Z7A070_9LAMI</name>
<organism evidence="1 2">
    <name type="scientific">Dorcoceras hygrometricum</name>
    <dbReference type="NCBI Taxonomy" id="472368"/>
    <lineage>
        <taxon>Eukaryota</taxon>
        <taxon>Viridiplantae</taxon>
        <taxon>Streptophyta</taxon>
        <taxon>Embryophyta</taxon>
        <taxon>Tracheophyta</taxon>
        <taxon>Spermatophyta</taxon>
        <taxon>Magnoliopsida</taxon>
        <taxon>eudicotyledons</taxon>
        <taxon>Gunneridae</taxon>
        <taxon>Pentapetalae</taxon>
        <taxon>asterids</taxon>
        <taxon>lamiids</taxon>
        <taxon>Lamiales</taxon>
        <taxon>Gesneriaceae</taxon>
        <taxon>Didymocarpoideae</taxon>
        <taxon>Trichosporeae</taxon>
        <taxon>Loxocarpinae</taxon>
        <taxon>Dorcoceras</taxon>
    </lineage>
</organism>
<protein>
    <submittedName>
        <fullName evidence="1">Uncharacterized protein</fullName>
    </submittedName>
</protein>